<evidence type="ECO:0000313" key="7">
    <source>
        <dbReference type="EMBL" id="KAJ4835769.1"/>
    </source>
</evidence>
<dbReference type="PANTHER" id="PTHR31636">
    <property type="entry name" value="OSJNBA0084A10.13 PROTEIN-RELATED"/>
    <property type="match status" value="1"/>
</dbReference>
<feature type="region of interest" description="SAW" evidence="5">
    <location>
        <begin position="96"/>
        <end position="172"/>
    </location>
</feature>
<evidence type="ECO:0000313" key="8">
    <source>
        <dbReference type="EMBL" id="KAJ4845077.1"/>
    </source>
</evidence>
<feature type="signal peptide" evidence="6">
    <location>
        <begin position="1"/>
        <end position="25"/>
    </location>
</feature>
<comment type="caution">
    <text evidence="5">Lacks conserved residue(s) required for the propagation of feature annotation.</text>
</comment>
<evidence type="ECO:0000256" key="6">
    <source>
        <dbReference type="SAM" id="SignalP"/>
    </source>
</evidence>
<dbReference type="PROSITE" id="PS50985">
    <property type="entry name" value="GRAS"/>
    <property type="match status" value="1"/>
</dbReference>
<feature type="chain" id="PRO_5040654045" evidence="6">
    <location>
        <begin position="26"/>
        <end position="174"/>
    </location>
</feature>
<keyword evidence="2" id="KW-0805">Transcription regulation</keyword>
<evidence type="ECO:0000256" key="2">
    <source>
        <dbReference type="ARBA" id="ARBA00023015"/>
    </source>
</evidence>
<dbReference type="Pfam" id="PF03514">
    <property type="entry name" value="GRAS"/>
    <property type="match status" value="1"/>
</dbReference>
<dbReference type="Proteomes" id="UP001141552">
    <property type="component" value="Unassembled WGS sequence"/>
</dbReference>
<evidence type="ECO:0000256" key="3">
    <source>
        <dbReference type="ARBA" id="ARBA00023163"/>
    </source>
</evidence>
<dbReference type="OrthoDB" id="770224at2759"/>
<keyword evidence="6" id="KW-0732">Signal</keyword>
<name>A0A9Q0JBU2_9ROSI</name>
<evidence type="ECO:0000256" key="5">
    <source>
        <dbReference type="PROSITE-ProRule" id="PRU01191"/>
    </source>
</evidence>
<dbReference type="GO" id="GO:0005634">
    <property type="term" value="C:nucleus"/>
    <property type="evidence" value="ECO:0007669"/>
    <property type="project" value="UniProtKB-SubCell"/>
</dbReference>
<gene>
    <name evidence="8" type="ORF">Tsubulata_045974</name>
    <name evidence="7" type="ORF">Tsubulata_051593</name>
</gene>
<evidence type="ECO:0000256" key="1">
    <source>
        <dbReference type="ARBA" id="ARBA00004123"/>
    </source>
</evidence>
<comment type="similarity">
    <text evidence="5">Belongs to the GRAS family.</text>
</comment>
<reference evidence="7" key="1">
    <citation type="submission" date="2022-02" db="EMBL/GenBank/DDBJ databases">
        <authorList>
            <person name="Henning P.M."/>
            <person name="McCubbin A.G."/>
            <person name="Shore J.S."/>
        </authorList>
    </citation>
    <scope>NUCLEOTIDE SEQUENCE</scope>
    <source>
        <strain evidence="7">F60SS</strain>
        <tissue evidence="7">Leaves</tissue>
    </source>
</reference>
<organism evidence="7 9">
    <name type="scientific">Turnera subulata</name>
    <dbReference type="NCBI Taxonomy" id="218843"/>
    <lineage>
        <taxon>Eukaryota</taxon>
        <taxon>Viridiplantae</taxon>
        <taxon>Streptophyta</taxon>
        <taxon>Embryophyta</taxon>
        <taxon>Tracheophyta</taxon>
        <taxon>Spermatophyta</taxon>
        <taxon>Magnoliopsida</taxon>
        <taxon>eudicotyledons</taxon>
        <taxon>Gunneridae</taxon>
        <taxon>Pentapetalae</taxon>
        <taxon>rosids</taxon>
        <taxon>fabids</taxon>
        <taxon>Malpighiales</taxon>
        <taxon>Passifloraceae</taxon>
        <taxon>Turnera</taxon>
    </lineage>
</organism>
<comment type="subcellular location">
    <subcellularLocation>
        <location evidence="1">Nucleus</location>
    </subcellularLocation>
</comment>
<keyword evidence="3" id="KW-0804">Transcription</keyword>
<comment type="caution">
    <text evidence="7">The sequence shown here is derived from an EMBL/GenBank/DDBJ whole genome shotgun (WGS) entry which is preliminary data.</text>
</comment>
<proteinExistence type="inferred from homology"/>
<keyword evidence="4" id="KW-0539">Nucleus</keyword>
<protein>
    <submittedName>
        <fullName evidence="7">Uncharacterized protein</fullName>
    </submittedName>
</protein>
<sequence>MIACVMKFVVSILLRWLMKGRQSAADSICPDDGVSCQDVLLNKDLFVRTMGYPVRMSCLNKIYCFDCLDACMERDNPYRMIIETVYFGRGIRNTKASEGEQRVIRYVNIKAWRGYFARFGMVETGLSSSSLYQAKLILQKFPCGSFCNLDNDGQCLIIGWRGTPLHSLSAWKIS</sequence>
<dbReference type="EMBL" id="JAKUCV010001781">
    <property type="protein sequence ID" value="KAJ4845077.1"/>
    <property type="molecule type" value="Genomic_DNA"/>
</dbReference>
<reference evidence="7" key="2">
    <citation type="journal article" date="2023" name="Plants (Basel)">
        <title>Annotation of the Turnera subulata (Passifloraceae) Draft Genome Reveals the S-Locus Evolved after the Divergence of Turneroideae from Passifloroideae in a Stepwise Manner.</title>
        <authorList>
            <person name="Henning P.M."/>
            <person name="Roalson E.H."/>
            <person name="Mir W."/>
            <person name="McCubbin A.G."/>
            <person name="Shore J.S."/>
        </authorList>
    </citation>
    <scope>NUCLEOTIDE SEQUENCE</scope>
    <source>
        <strain evidence="7">F60SS</strain>
    </source>
</reference>
<keyword evidence="9" id="KW-1185">Reference proteome</keyword>
<dbReference type="EMBL" id="JAKUCV010004305">
    <property type="protein sequence ID" value="KAJ4835769.1"/>
    <property type="molecule type" value="Genomic_DNA"/>
</dbReference>
<evidence type="ECO:0000313" key="9">
    <source>
        <dbReference type="Proteomes" id="UP001141552"/>
    </source>
</evidence>
<evidence type="ECO:0000256" key="4">
    <source>
        <dbReference type="ARBA" id="ARBA00023242"/>
    </source>
</evidence>
<dbReference type="AlphaFoldDB" id="A0A9Q0JBU2"/>
<dbReference type="InterPro" id="IPR005202">
    <property type="entry name" value="TF_GRAS"/>
</dbReference>
<accession>A0A9Q0JBU2</accession>